<evidence type="ECO:0000256" key="14">
    <source>
        <dbReference type="ARBA" id="ARBA00023075"/>
    </source>
</evidence>
<feature type="transmembrane region" description="Helical" evidence="18">
    <location>
        <begin position="50"/>
        <end position="69"/>
    </location>
</feature>
<dbReference type="EC" id="7.1.1.2" evidence="4 18"/>
<evidence type="ECO:0000256" key="10">
    <source>
        <dbReference type="ARBA" id="ARBA00022967"/>
    </source>
</evidence>
<dbReference type="PRINTS" id="PR01436">
    <property type="entry name" value="NADHDHGNASE2"/>
</dbReference>
<evidence type="ECO:0000256" key="7">
    <source>
        <dbReference type="ARBA" id="ARBA00022660"/>
    </source>
</evidence>
<evidence type="ECO:0000256" key="15">
    <source>
        <dbReference type="ARBA" id="ARBA00023128"/>
    </source>
</evidence>
<evidence type="ECO:0000256" key="13">
    <source>
        <dbReference type="ARBA" id="ARBA00023027"/>
    </source>
</evidence>
<evidence type="ECO:0000256" key="4">
    <source>
        <dbReference type="ARBA" id="ARBA00012944"/>
    </source>
</evidence>
<evidence type="ECO:0000256" key="2">
    <source>
        <dbReference type="ARBA" id="ARBA00004448"/>
    </source>
</evidence>
<feature type="transmembrane region" description="Helical" evidence="18">
    <location>
        <begin position="298"/>
        <end position="324"/>
    </location>
</feature>
<feature type="transmembrane region" description="Helical" evidence="18">
    <location>
        <begin position="185"/>
        <end position="205"/>
    </location>
</feature>
<keyword evidence="7 18" id="KW-0679">Respiratory chain</keyword>
<dbReference type="PANTHER" id="PTHR46552:SF1">
    <property type="entry name" value="NADH-UBIQUINONE OXIDOREDUCTASE CHAIN 2"/>
    <property type="match status" value="1"/>
</dbReference>
<keyword evidence="13 18" id="KW-0520">NAD</keyword>
<dbReference type="InterPro" id="IPR001750">
    <property type="entry name" value="ND/Mrp_TM"/>
</dbReference>
<dbReference type="InterPro" id="IPR003917">
    <property type="entry name" value="NADH_UbQ_OxRdtase_chain2"/>
</dbReference>
<keyword evidence="14 18" id="KW-0830">Ubiquinone</keyword>
<feature type="domain" description="NADH:quinone oxidoreductase/Mrp antiporter transmembrane" evidence="19">
    <location>
        <begin position="17"/>
        <end position="271"/>
    </location>
</feature>
<keyword evidence="15 18" id="KW-0496">Mitochondrion</keyword>
<feature type="transmembrane region" description="Helical" evidence="18">
    <location>
        <begin position="134"/>
        <end position="154"/>
    </location>
</feature>
<evidence type="ECO:0000256" key="6">
    <source>
        <dbReference type="ARBA" id="ARBA00022448"/>
    </source>
</evidence>
<geneLocation type="mitochondrion" evidence="20"/>
<comment type="function">
    <text evidence="18">Core subunit of the mitochondrial membrane respiratory chain NADH dehydrogenase (Complex I) which catalyzes electron transfer from NADH through the respiratory chain, using ubiquinone as an electron acceptor. Essential for the catalytic activity and assembly of complex I.</text>
</comment>
<feature type="transmembrane region" description="Helical" evidence="18">
    <location>
        <begin position="226"/>
        <end position="245"/>
    </location>
</feature>
<dbReference type="Pfam" id="PF00361">
    <property type="entry name" value="Proton_antipo_M"/>
    <property type="match status" value="1"/>
</dbReference>
<keyword evidence="9 18" id="KW-0999">Mitochondrion inner membrane</keyword>
<keyword evidence="10 18" id="KW-1278">Translocase</keyword>
<evidence type="ECO:0000256" key="8">
    <source>
        <dbReference type="ARBA" id="ARBA00022692"/>
    </source>
</evidence>
<evidence type="ECO:0000256" key="12">
    <source>
        <dbReference type="ARBA" id="ARBA00022989"/>
    </source>
</evidence>
<sequence length="325" mass="36919">MLFFLILLSTNFIILSSSSWFGMWVALEVNLLSIIPLMTSKSSLNSEASMKYFIIQAISSSMILFSLIISKNFMEFTNIMAIMNLSLLLKLGVPPLHFWVPEVLEGLTWNSCFLILGPQKIGPMIMLMYMTNNLTLMLIFIISSMVVSAILGVYQTSLRKLMAFSSMNHLGWMLSSMIFTEKIWVIYISIYTFITFLVCKLFQIFNISSIKNFSQAFSNSLLSKMMIMTSVLSLAGLPPFLGFLPKWLIILTLMENNMILLGFLMVILTLIPIFFYIRVSMFPIILVGTNQLNLKFNLLISHATIILSSINTFGLIFSTCLFNVF</sequence>
<evidence type="ECO:0000256" key="3">
    <source>
        <dbReference type="ARBA" id="ARBA00007012"/>
    </source>
</evidence>
<evidence type="ECO:0000256" key="18">
    <source>
        <dbReference type="RuleBase" id="RU003403"/>
    </source>
</evidence>
<comment type="catalytic activity">
    <reaction evidence="17 18">
        <text>a ubiquinone + NADH + 5 H(+)(in) = a ubiquinol + NAD(+) + 4 H(+)(out)</text>
        <dbReference type="Rhea" id="RHEA:29091"/>
        <dbReference type="Rhea" id="RHEA-COMP:9565"/>
        <dbReference type="Rhea" id="RHEA-COMP:9566"/>
        <dbReference type="ChEBI" id="CHEBI:15378"/>
        <dbReference type="ChEBI" id="CHEBI:16389"/>
        <dbReference type="ChEBI" id="CHEBI:17976"/>
        <dbReference type="ChEBI" id="CHEBI:57540"/>
        <dbReference type="ChEBI" id="CHEBI:57945"/>
        <dbReference type="EC" id="7.1.1.2"/>
    </reaction>
</comment>
<keyword evidence="6" id="KW-0813">Transport</keyword>
<keyword evidence="12 18" id="KW-1133">Transmembrane helix</keyword>
<feature type="transmembrane region" description="Helical" evidence="18">
    <location>
        <begin position="12"/>
        <end position="38"/>
    </location>
</feature>
<comment type="similarity">
    <text evidence="3 18">Belongs to the complex I subunit 2 family.</text>
</comment>
<evidence type="ECO:0000259" key="19">
    <source>
        <dbReference type="Pfam" id="PF00361"/>
    </source>
</evidence>
<name>A0A346RIM4_9COLE</name>
<dbReference type="InterPro" id="IPR050175">
    <property type="entry name" value="Complex_I_Subunit_2"/>
</dbReference>
<keyword evidence="16 18" id="KW-0472">Membrane</keyword>
<evidence type="ECO:0000313" key="20">
    <source>
        <dbReference type="EMBL" id="AXS65921.1"/>
    </source>
</evidence>
<dbReference type="GO" id="GO:0005743">
    <property type="term" value="C:mitochondrial inner membrane"/>
    <property type="evidence" value="ECO:0007669"/>
    <property type="project" value="UniProtKB-SubCell"/>
</dbReference>
<accession>A0A346RIM4</accession>
<evidence type="ECO:0000256" key="1">
    <source>
        <dbReference type="ARBA" id="ARBA00003257"/>
    </source>
</evidence>
<keyword evidence="11 18" id="KW-0249">Electron transport</keyword>
<protein>
    <recommendedName>
        <fullName evidence="5 18">NADH-ubiquinone oxidoreductase chain 2</fullName>
        <ecNumber evidence="4 18">7.1.1.2</ecNumber>
    </recommendedName>
</protein>
<keyword evidence="8 18" id="KW-0812">Transmembrane</keyword>
<dbReference type="GO" id="GO:0006120">
    <property type="term" value="P:mitochondrial electron transport, NADH to ubiquinone"/>
    <property type="evidence" value="ECO:0007669"/>
    <property type="project" value="InterPro"/>
</dbReference>
<gene>
    <name evidence="20" type="primary">nad2</name>
</gene>
<evidence type="ECO:0000256" key="11">
    <source>
        <dbReference type="ARBA" id="ARBA00022982"/>
    </source>
</evidence>
<evidence type="ECO:0000256" key="5">
    <source>
        <dbReference type="ARBA" id="ARBA00021008"/>
    </source>
</evidence>
<comment type="function">
    <text evidence="1">Core subunit of the mitochondrial membrane respiratory chain NADH dehydrogenase (Complex I) that is believed to belong to the minimal assembly required for catalysis. Complex I functions in the transfer of electrons from NADH to the respiratory chain. The immediate electron acceptor for the enzyme is believed to be ubiquinone.</text>
</comment>
<feature type="transmembrane region" description="Helical" evidence="18">
    <location>
        <begin position="257"/>
        <end position="277"/>
    </location>
</feature>
<dbReference type="EMBL" id="MG193453">
    <property type="protein sequence ID" value="AXS65921.1"/>
    <property type="molecule type" value="Genomic_DNA"/>
</dbReference>
<evidence type="ECO:0000256" key="16">
    <source>
        <dbReference type="ARBA" id="ARBA00023136"/>
    </source>
</evidence>
<reference evidence="20" key="1">
    <citation type="journal article" date="2018" name="J. ISSAAS">
        <title>The contribution of mitochondrial metagenomics to large-scale data mining and phylogenetic analysis of Coleoptera.</title>
        <authorList>
            <person name="Miller K."/>
            <person name="Linard B."/>
            <person name="Motyka M."/>
            <person name="Bocek M."/>
            <person name="Vogler A.P."/>
        </authorList>
    </citation>
    <scope>NUCLEOTIDE SEQUENCE</scope>
</reference>
<proteinExistence type="inferred from homology"/>
<feature type="transmembrane region" description="Helical" evidence="18">
    <location>
        <begin position="81"/>
        <end position="100"/>
    </location>
</feature>
<comment type="subcellular location">
    <subcellularLocation>
        <location evidence="2 18">Mitochondrion inner membrane</location>
        <topology evidence="2 18">Multi-pass membrane protein</topology>
    </subcellularLocation>
</comment>
<dbReference type="GO" id="GO:0008137">
    <property type="term" value="F:NADH dehydrogenase (ubiquinone) activity"/>
    <property type="evidence" value="ECO:0007669"/>
    <property type="project" value="UniProtKB-EC"/>
</dbReference>
<evidence type="ECO:0000256" key="17">
    <source>
        <dbReference type="ARBA" id="ARBA00049551"/>
    </source>
</evidence>
<evidence type="ECO:0000256" key="9">
    <source>
        <dbReference type="ARBA" id="ARBA00022792"/>
    </source>
</evidence>
<dbReference type="AlphaFoldDB" id="A0A346RIM4"/>
<dbReference type="PANTHER" id="PTHR46552">
    <property type="entry name" value="NADH-UBIQUINONE OXIDOREDUCTASE CHAIN 2"/>
    <property type="match status" value="1"/>
</dbReference>
<organism evidence="20">
    <name type="scientific">Staphylinoidea sp. 5 KM-2017</name>
    <dbReference type="NCBI Taxonomy" id="2219459"/>
    <lineage>
        <taxon>Eukaryota</taxon>
        <taxon>Metazoa</taxon>
        <taxon>Ecdysozoa</taxon>
        <taxon>Arthropoda</taxon>
        <taxon>Hexapoda</taxon>
        <taxon>Insecta</taxon>
        <taxon>Pterygota</taxon>
        <taxon>Neoptera</taxon>
        <taxon>Endopterygota</taxon>
        <taxon>Coleoptera</taxon>
        <taxon>Polyphaga</taxon>
        <taxon>Staphyliniformia</taxon>
    </lineage>
</organism>